<feature type="region of interest" description="Disordered" evidence="1">
    <location>
        <begin position="56"/>
        <end position="81"/>
    </location>
</feature>
<comment type="caution">
    <text evidence="2">The sequence shown here is derived from an EMBL/GenBank/DDBJ whole genome shotgun (WGS) entry which is preliminary data.</text>
</comment>
<reference evidence="2 3" key="1">
    <citation type="journal article" date="2019" name="J. Gen. Appl. Microbiol.">
        <title>Aerobic degradation of cis-dichloroethene by the marine bacterium Marinobacter salsuginis strain 5N-3.</title>
        <authorList>
            <person name="Inoue Y."/>
            <person name="Fukunaga Y."/>
            <person name="Katsumata H."/>
            <person name="Ohji S."/>
            <person name="Hosoyama A."/>
            <person name="Mori K."/>
            <person name="Ando K."/>
        </authorList>
    </citation>
    <scope>NUCLEOTIDE SEQUENCE [LARGE SCALE GENOMIC DNA]</scope>
    <source>
        <strain evidence="2 3">5N-3</strain>
    </source>
</reference>
<dbReference type="RefSeq" id="WP_153634168.1">
    <property type="nucleotide sequence ID" value="NZ_BGZH01000001.1"/>
</dbReference>
<proteinExistence type="predicted"/>
<sequence>MSRIDLVKTAVGEHLDDSYDLLAMRLLFPPDHVEVKIEQEIKDLYVYPERLQTGYRLPGSKASGTDEDHLAGARESVSSTP</sequence>
<dbReference type="AlphaFoldDB" id="A0A5M3PNB4"/>
<keyword evidence="3" id="KW-1185">Reference proteome</keyword>
<organism evidence="2 3">
    <name type="scientific">Marinobacter salsuginis</name>
    <dbReference type="NCBI Taxonomy" id="418719"/>
    <lineage>
        <taxon>Bacteria</taxon>
        <taxon>Pseudomonadati</taxon>
        <taxon>Pseudomonadota</taxon>
        <taxon>Gammaproteobacteria</taxon>
        <taxon>Pseudomonadales</taxon>
        <taxon>Marinobacteraceae</taxon>
        <taxon>Marinobacter</taxon>
    </lineage>
</organism>
<dbReference type="EMBL" id="BGZH01000001">
    <property type="protein sequence ID" value="GBO84403.1"/>
    <property type="molecule type" value="Genomic_DNA"/>
</dbReference>
<evidence type="ECO:0000313" key="3">
    <source>
        <dbReference type="Proteomes" id="UP000340077"/>
    </source>
</evidence>
<dbReference type="Proteomes" id="UP000340077">
    <property type="component" value="Unassembled WGS sequence"/>
</dbReference>
<protein>
    <submittedName>
        <fullName evidence="2">Uncharacterized protein</fullName>
    </submittedName>
</protein>
<evidence type="ECO:0000313" key="2">
    <source>
        <dbReference type="EMBL" id="GBO84403.1"/>
    </source>
</evidence>
<name>A0A5M3PNB4_9GAMM</name>
<accession>A0A5M3PNB4</accession>
<evidence type="ECO:0000256" key="1">
    <source>
        <dbReference type="SAM" id="MobiDB-lite"/>
    </source>
</evidence>
<gene>
    <name evidence="2" type="ORF">MS5N3_18540</name>
</gene>